<reference evidence="1 3" key="1">
    <citation type="submission" date="2020-01" db="EMBL/GenBank/DDBJ databases">
        <authorList>
            <consortium name="DOE Joint Genome Institute"/>
            <person name="Haridas S."/>
            <person name="Albert R."/>
            <person name="Binder M."/>
            <person name="Bloem J."/>
            <person name="Labutti K."/>
            <person name="Salamov A."/>
            <person name="Andreopoulos B."/>
            <person name="Baker S.E."/>
            <person name="Barry K."/>
            <person name="Bills G."/>
            <person name="Bluhm B.H."/>
            <person name="Cannon C."/>
            <person name="Castanera R."/>
            <person name="Culley D.E."/>
            <person name="Daum C."/>
            <person name="Ezra D."/>
            <person name="Gonzalez J.B."/>
            <person name="Henrissat B."/>
            <person name="Kuo A."/>
            <person name="Liang C."/>
            <person name="Lipzen A."/>
            <person name="Lutzoni F."/>
            <person name="Magnuson J."/>
            <person name="Mondo S."/>
            <person name="Nolan M."/>
            <person name="Ohm R."/>
            <person name="Pangilinan J."/>
            <person name="Park H.-J."/>
            <person name="Ramirez L."/>
            <person name="Alfaro M."/>
            <person name="Sun H."/>
            <person name="Tritt A."/>
            <person name="Yoshinaga Y."/>
            <person name="Zwiers L.-H."/>
            <person name="Turgeon B.G."/>
            <person name="Goodwin S.B."/>
            <person name="Spatafora J.W."/>
            <person name="Crous P.W."/>
            <person name="Grigoriev I.V."/>
        </authorList>
    </citation>
    <scope>NUCLEOTIDE SEQUENCE</scope>
    <source>
        <strain evidence="1 3">CBS 781.70</strain>
    </source>
</reference>
<evidence type="ECO:0008006" key="4">
    <source>
        <dbReference type="Google" id="ProtNLM"/>
    </source>
</evidence>
<keyword evidence="2" id="KW-1185">Reference proteome</keyword>
<proteinExistence type="predicted"/>
<reference evidence="3" key="2">
    <citation type="submission" date="2020-04" db="EMBL/GenBank/DDBJ databases">
        <authorList>
            <consortium name="NCBI Genome Project"/>
        </authorList>
    </citation>
    <scope>NUCLEOTIDE SEQUENCE</scope>
    <source>
        <strain evidence="3">CBS 781.70</strain>
    </source>
</reference>
<accession>A0A6G1FQ80</accession>
<evidence type="ECO:0000313" key="3">
    <source>
        <dbReference type="RefSeq" id="XP_033529595.1"/>
    </source>
</evidence>
<reference evidence="3" key="3">
    <citation type="submission" date="2025-04" db="UniProtKB">
        <authorList>
            <consortium name="RefSeq"/>
        </authorList>
    </citation>
    <scope>IDENTIFICATION</scope>
    <source>
        <strain evidence="3">CBS 781.70</strain>
    </source>
</reference>
<dbReference type="RefSeq" id="XP_033529595.1">
    <property type="nucleotide sequence ID" value="XM_033683037.1"/>
</dbReference>
<dbReference type="Proteomes" id="UP000504638">
    <property type="component" value="Unplaced"/>
</dbReference>
<protein>
    <recommendedName>
        <fullName evidence="4">Aminoglycoside phosphotransferase domain-containing protein</fullName>
    </recommendedName>
</protein>
<dbReference type="EMBL" id="ML975196">
    <property type="protein sequence ID" value="KAF1807964.1"/>
    <property type="molecule type" value="Genomic_DNA"/>
</dbReference>
<evidence type="ECO:0000313" key="2">
    <source>
        <dbReference type="Proteomes" id="UP000504638"/>
    </source>
</evidence>
<dbReference type="AlphaFoldDB" id="A0A6G1FQ80"/>
<gene>
    <name evidence="1 3" type="ORF">P152DRAFT_517924</name>
</gene>
<dbReference type="OrthoDB" id="5598852at2759"/>
<organism evidence="1">
    <name type="scientific">Eremomyces bilateralis CBS 781.70</name>
    <dbReference type="NCBI Taxonomy" id="1392243"/>
    <lineage>
        <taxon>Eukaryota</taxon>
        <taxon>Fungi</taxon>
        <taxon>Dikarya</taxon>
        <taxon>Ascomycota</taxon>
        <taxon>Pezizomycotina</taxon>
        <taxon>Dothideomycetes</taxon>
        <taxon>Dothideomycetes incertae sedis</taxon>
        <taxon>Eremomycetales</taxon>
        <taxon>Eremomycetaceae</taxon>
        <taxon>Eremomyces</taxon>
    </lineage>
</organism>
<name>A0A6G1FQ80_9PEZI</name>
<sequence>MPSVLLQNFHSENISIVISTFRTGGEIPVLDEHYLDGVAAIQISLIECTQENREPATNFFSRRIDNNTYRVRNGRLPDITEQVCIHQRSLLPQVLFTKLEGAPYALDHGDLAPQNIIVGLEYNITGAYAGLTISREYNDLIIRFNQYSGIATIGNNLPAIVPYVVECVNYEAQRWDEFKPNDDGHILNSQLEDIDAEMGAIKGKVNTMVVIAADPSRTETQKSRALRESCASINQVFMQMNYHIVLLKWDCVSYVSGRALYG</sequence>
<dbReference type="GeneID" id="54423607"/>
<evidence type="ECO:0000313" key="1">
    <source>
        <dbReference type="EMBL" id="KAF1807964.1"/>
    </source>
</evidence>